<dbReference type="AlphaFoldDB" id="A0A1Y2EYN1"/>
<organism evidence="2 3">
    <name type="scientific">Protomyces lactucae-debilis</name>
    <dbReference type="NCBI Taxonomy" id="2754530"/>
    <lineage>
        <taxon>Eukaryota</taxon>
        <taxon>Fungi</taxon>
        <taxon>Dikarya</taxon>
        <taxon>Ascomycota</taxon>
        <taxon>Taphrinomycotina</taxon>
        <taxon>Taphrinomycetes</taxon>
        <taxon>Taphrinales</taxon>
        <taxon>Protomycetaceae</taxon>
        <taxon>Protomyces</taxon>
    </lineage>
</organism>
<comment type="caution">
    <text evidence="2">The sequence shown here is derived from an EMBL/GenBank/DDBJ whole genome shotgun (WGS) entry which is preliminary data.</text>
</comment>
<protein>
    <recommendedName>
        <fullName evidence="4">Secreted protein</fullName>
    </recommendedName>
</protein>
<accession>A0A1Y2EYN1</accession>
<dbReference type="EMBL" id="MCFI01000022">
    <property type="protein sequence ID" value="ORY76709.1"/>
    <property type="molecule type" value="Genomic_DNA"/>
</dbReference>
<keyword evidence="3" id="KW-1185">Reference proteome</keyword>
<name>A0A1Y2EYN1_PROLT</name>
<evidence type="ECO:0000313" key="3">
    <source>
        <dbReference type="Proteomes" id="UP000193685"/>
    </source>
</evidence>
<proteinExistence type="predicted"/>
<dbReference type="RefSeq" id="XP_040722789.1">
    <property type="nucleotide sequence ID" value="XM_040870049.1"/>
</dbReference>
<evidence type="ECO:0000256" key="1">
    <source>
        <dbReference type="SAM" id="SignalP"/>
    </source>
</evidence>
<keyword evidence="1" id="KW-0732">Signal</keyword>
<evidence type="ECO:0008006" key="4">
    <source>
        <dbReference type="Google" id="ProtNLM"/>
    </source>
</evidence>
<feature type="chain" id="PRO_5012553559" description="Secreted protein" evidence="1">
    <location>
        <begin position="19"/>
        <end position="110"/>
    </location>
</feature>
<sequence length="110" mass="12317">MQAHHLIILVSLPTLVSGASHARQQQHPPRVTSLAFDHSSASKAQTLSRVLIAVVSRVDLLHLWFRQDVLLQSERGESFKQMRPTSFAMHRQSCFSISSHGLYALENSPC</sequence>
<feature type="signal peptide" evidence="1">
    <location>
        <begin position="1"/>
        <end position="18"/>
    </location>
</feature>
<dbReference type="GeneID" id="63786648"/>
<dbReference type="Proteomes" id="UP000193685">
    <property type="component" value="Unassembled WGS sequence"/>
</dbReference>
<reference evidence="2 3" key="1">
    <citation type="submission" date="2016-07" db="EMBL/GenBank/DDBJ databases">
        <title>Pervasive Adenine N6-methylation of Active Genes in Fungi.</title>
        <authorList>
            <consortium name="DOE Joint Genome Institute"/>
            <person name="Mondo S.J."/>
            <person name="Dannebaum R.O."/>
            <person name="Kuo R.C."/>
            <person name="Labutti K."/>
            <person name="Haridas S."/>
            <person name="Kuo A."/>
            <person name="Salamov A."/>
            <person name="Ahrendt S.R."/>
            <person name="Lipzen A."/>
            <person name="Sullivan W."/>
            <person name="Andreopoulos W.B."/>
            <person name="Clum A."/>
            <person name="Lindquist E."/>
            <person name="Daum C."/>
            <person name="Ramamoorthy G.K."/>
            <person name="Gryganskyi A."/>
            <person name="Culley D."/>
            <person name="Magnuson J.K."/>
            <person name="James T.Y."/>
            <person name="O'Malley M.A."/>
            <person name="Stajich J.E."/>
            <person name="Spatafora J.W."/>
            <person name="Visel A."/>
            <person name="Grigoriev I.V."/>
        </authorList>
    </citation>
    <scope>NUCLEOTIDE SEQUENCE [LARGE SCALE GENOMIC DNA]</scope>
    <source>
        <strain evidence="2 3">12-1054</strain>
    </source>
</reference>
<gene>
    <name evidence="2" type="ORF">BCR37DRAFT_383371</name>
</gene>
<evidence type="ECO:0000313" key="2">
    <source>
        <dbReference type="EMBL" id="ORY76709.1"/>
    </source>
</evidence>